<gene>
    <name evidence="1" type="ORF">PPERSA_07686</name>
</gene>
<dbReference type="Proteomes" id="UP000054937">
    <property type="component" value="Unassembled WGS sequence"/>
</dbReference>
<sequence>MFDYQFIQKQENIFLVIPQIVSKIEKEKLEKELNFFSVCVDKQYMYFLFSRDSQQPICEDKKLKNSVCISANIIQEKIHGKYNKQQQIFNRIRQTSVVLQEYVKKQNICLADLEIVKCISNDRELNLNLTFKNQREKFQFCRDFGLSGNINFLILKGVLLQLIESKQKRTGFNIEKFKKMSNYQSVCDQLKKELNDQILNCQINVFYDQNHKKIKVTSDYPDQIAQALKIVCQKKFLTFKPLEEKFYRLKLYQNYCGKDKILLKQLIKNFNENDEVQFLSQKCLKMKFRNNQLQNRFQFVDISNNQVEGLNQLFIFNNNINNNENDIGLYNQYQISDEDYEEDDDQNEQLIQNNNQENDNGLFNQYQIANNYYIFNESQGSAQNDSQQDHLEQHETMEIHTQIIEISSIIEQSQLQNNSLCNID</sequence>
<name>A0A0V0QIJ2_PSEPJ</name>
<accession>A0A0V0QIJ2</accession>
<evidence type="ECO:0000313" key="1">
    <source>
        <dbReference type="EMBL" id="KRX02041.1"/>
    </source>
</evidence>
<dbReference type="InParanoid" id="A0A0V0QIJ2"/>
<dbReference type="AlphaFoldDB" id="A0A0V0QIJ2"/>
<comment type="caution">
    <text evidence="1">The sequence shown here is derived from an EMBL/GenBank/DDBJ whole genome shotgun (WGS) entry which is preliminary data.</text>
</comment>
<evidence type="ECO:0000313" key="2">
    <source>
        <dbReference type="Proteomes" id="UP000054937"/>
    </source>
</evidence>
<organism evidence="1 2">
    <name type="scientific">Pseudocohnilembus persalinus</name>
    <name type="common">Ciliate</name>
    <dbReference type="NCBI Taxonomy" id="266149"/>
    <lineage>
        <taxon>Eukaryota</taxon>
        <taxon>Sar</taxon>
        <taxon>Alveolata</taxon>
        <taxon>Ciliophora</taxon>
        <taxon>Intramacronucleata</taxon>
        <taxon>Oligohymenophorea</taxon>
        <taxon>Scuticociliatia</taxon>
        <taxon>Philasterida</taxon>
        <taxon>Pseudocohnilembidae</taxon>
        <taxon>Pseudocohnilembus</taxon>
    </lineage>
</organism>
<protein>
    <submittedName>
        <fullName evidence="1">Uncharacterized protein</fullName>
    </submittedName>
</protein>
<proteinExistence type="predicted"/>
<keyword evidence="2" id="KW-1185">Reference proteome</keyword>
<dbReference type="EMBL" id="LDAU01000159">
    <property type="protein sequence ID" value="KRX02041.1"/>
    <property type="molecule type" value="Genomic_DNA"/>
</dbReference>
<reference evidence="1 2" key="1">
    <citation type="journal article" date="2015" name="Sci. Rep.">
        <title>Genome of the facultative scuticociliatosis pathogen Pseudocohnilembus persalinus provides insight into its virulence through horizontal gene transfer.</title>
        <authorList>
            <person name="Xiong J."/>
            <person name="Wang G."/>
            <person name="Cheng J."/>
            <person name="Tian M."/>
            <person name="Pan X."/>
            <person name="Warren A."/>
            <person name="Jiang C."/>
            <person name="Yuan D."/>
            <person name="Miao W."/>
        </authorList>
    </citation>
    <scope>NUCLEOTIDE SEQUENCE [LARGE SCALE GENOMIC DNA]</scope>
    <source>
        <strain evidence="1">36N120E</strain>
    </source>
</reference>